<protein>
    <submittedName>
        <fullName evidence="2">Uncharacterized protein</fullName>
    </submittedName>
</protein>
<feature type="transmembrane region" description="Helical" evidence="1">
    <location>
        <begin position="20"/>
        <end position="40"/>
    </location>
</feature>
<keyword evidence="1" id="KW-0472">Membrane</keyword>
<keyword evidence="1" id="KW-1133">Transmembrane helix</keyword>
<gene>
    <name evidence="2" type="ORF">NCTC11819_01383</name>
</gene>
<dbReference type="AlphaFoldDB" id="A0A8G2M7F0"/>
<dbReference type="EMBL" id="UGGQ01000006">
    <property type="protein sequence ID" value="STO16807.1"/>
    <property type="molecule type" value="Genomic_DNA"/>
</dbReference>
<keyword evidence="1" id="KW-0812">Transmembrane</keyword>
<evidence type="ECO:0000313" key="3">
    <source>
        <dbReference type="Proteomes" id="UP000255284"/>
    </source>
</evidence>
<dbReference type="GeneID" id="61168553"/>
<reference evidence="2 3" key="1">
    <citation type="submission" date="2018-06" db="EMBL/GenBank/DDBJ databases">
        <authorList>
            <consortium name="Pathogen Informatics"/>
            <person name="Doyle S."/>
        </authorList>
    </citation>
    <scope>NUCLEOTIDE SEQUENCE [LARGE SCALE GENOMIC DNA]</scope>
    <source>
        <strain evidence="2 3">NCTC11819</strain>
    </source>
</reference>
<evidence type="ECO:0000313" key="2">
    <source>
        <dbReference type="EMBL" id="STO16807.1"/>
    </source>
</evidence>
<name>A0A8G2M7F0_9ACTO</name>
<evidence type="ECO:0000256" key="1">
    <source>
        <dbReference type="SAM" id="Phobius"/>
    </source>
</evidence>
<dbReference type="Proteomes" id="UP000255284">
    <property type="component" value="Unassembled WGS sequence"/>
</dbReference>
<sequence length="126" mass="13423">MRCQPKSVFAGIPGLPRVLAGVLAGVVSWVLAGVVSWVLAGVVCPNGGVFGLPLTVYGSLPPVFPPVGWCCSPNPRFSAGFSQNQQTMLRIPGLNLGFTVPWKMNSRPLGAAARLRGHIWSERLAW</sequence>
<proteinExistence type="predicted"/>
<comment type="caution">
    <text evidence="2">The sequence shown here is derived from an EMBL/GenBank/DDBJ whole genome shotgun (WGS) entry which is preliminary data.</text>
</comment>
<accession>A0A8G2M7F0</accession>
<organism evidence="2 3">
    <name type="scientific">Mobiluncus mulieris</name>
    <dbReference type="NCBI Taxonomy" id="2052"/>
    <lineage>
        <taxon>Bacteria</taxon>
        <taxon>Bacillati</taxon>
        <taxon>Actinomycetota</taxon>
        <taxon>Actinomycetes</taxon>
        <taxon>Actinomycetales</taxon>
        <taxon>Actinomycetaceae</taxon>
        <taxon>Mobiluncus</taxon>
    </lineage>
</organism>
<dbReference type="RefSeq" id="WP_115325860.1">
    <property type="nucleotide sequence ID" value="NZ_JACHMA010000001.1"/>
</dbReference>